<dbReference type="NCBIfam" id="NF033546">
    <property type="entry name" value="transpos_IS21"/>
    <property type="match status" value="1"/>
</dbReference>
<dbReference type="GO" id="GO:0032196">
    <property type="term" value="P:transposition"/>
    <property type="evidence" value="ECO:0007669"/>
    <property type="project" value="UniProtKB-KW"/>
</dbReference>
<evidence type="ECO:0000313" key="8">
    <source>
        <dbReference type="Proteomes" id="UP001169990"/>
    </source>
</evidence>
<feature type="domain" description="HTH IS21-type" evidence="5">
    <location>
        <begin position="6"/>
        <end position="69"/>
    </location>
</feature>
<name>A0AAW7LKI5_BIFBR</name>
<evidence type="ECO:0000256" key="3">
    <source>
        <dbReference type="ARBA" id="ARBA00023125"/>
    </source>
</evidence>
<dbReference type="AlphaFoldDB" id="A0AAW7LKI5"/>
<evidence type="ECO:0000259" key="5">
    <source>
        <dbReference type="PROSITE" id="PS50531"/>
    </source>
</evidence>
<dbReference type="GO" id="GO:0003677">
    <property type="term" value="F:DNA binding"/>
    <property type="evidence" value="ECO:0007669"/>
    <property type="project" value="UniProtKB-KW"/>
</dbReference>
<dbReference type="InterPro" id="IPR054353">
    <property type="entry name" value="IstA-like_C"/>
</dbReference>
<dbReference type="InterPro" id="IPR012337">
    <property type="entry name" value="RNaseH-like_sf"/>
</dbReference>
<evidence type="ECO:0000313" key="7">
    <source>
        <dbReference type="EMBL" id="MDN4188222.1"/>
    </source>
</evidence>
<keyword evidence="2" id="KW-0815">Transposition</keyword>
<accession>A0AAW7LKI5</accession>
<keyword evidence="4" id="KW-0233">DNA recombination</keyword>
<evidence type="ECO:0000259" key="6">
    <source>
        <dbReference type="PROSITE" id="PS50994"/>
    </source>
</evidence>
<dbReference type="PROSITE" id="PS50531">
    <property type="entry name" value="HTH_IS21"/>
    <property type="match status" value="1"/>
</dbReference>
<dbReference type="EMBL" id="QELD01000013">
    <property type="protein sequence ID" value="MDN4188222.1"/>
    <property type="molecule type" value="Genomic_DNA"/>
</dbReference>
<dbReference type="PROSITE" id="PS50994">
    <property type="entry name" value="INTEGRASE"/>
    <property type="match status" value="1"/>
</dbReference>
<dbReference type="Gene3D" id="3.30.420.10">
    <property type="entry name" value="Ribonuclease H-like superfamily/Ribonuclease H"/>
    <property type="match status" value="1"/>
</dbReference>
<dbReference type="SUPFAM" id="SSF53098">
    <property type="entry name" value="Ribonuclease H-like"/>
    <property type="match status" value="1"/>
</dbReference>
<feature type="domain" description="Integrase catalytic" evidence="6">
    <location>
        <begin position="124"/>
        <end position="309"/>
    </location>
</feature>
<dbReference type="Proteomes" id="UP001169990">
    <property type="component" value="Unassembled WGS sequence"/>
</dbReference>
<reference evidence="7" key="2">
    <citation type="journal article" date="2022" name="3 Biotech.">
        <title>Isomaltooligosaccharides utilization and genomic characterization of human infant anti-inflammatory Bifidobacterium longum and Bifidobacterium breve strains.</title>
        <authorList>
            <person name="Sharma S."/>
            <person name="Singh S."/>
            <person name="Chaudhary V."/>
            <person name="Mantri S."/>
            <person name="Chander A."/>
            <person name="Maurya R."/>
            <person name="Rajarammohan S."/>
            <person name="Singh R.P."/>
            <person name="Rishi P."/>
            <person name="Bishnoi M."/>
            <person name="Bhadada S.K."/>
            <person name="Kondepudi K.K."/>
        </authorList>
    </citation>
    <scope>NUCLEOTIDE SEQUENCE</scope>
    <source>
        <strain evidence="7">Bif11</strain>
    </source>
</reference>
<dbReference type="PANTHER" id="PTHR35004">
    <property type="entry name" value="TRANSPOSASE RV3428C-RELATED"/>
    <property type="match status" value="1"/>
</dbReference>
<dbReference type="GO" id="GO:0015074">
    <property type="term" value="P:DNA integration"/>
    <property type="evidence" value="ECO:0007669"/>
    <property type="project" value="InterPro"/>
</dbReference>
<comment type="similarity">
    <text evidence="1">Belongs to the transposase IS21/IS408/IS1162 family.</text>
</comment>
<protein>
    <submittedName>
        <fullName evidence="7">IS21 family transposase</fullName>
    </submittedName>
</protein>
<reference evidence="7" key="1">
    <citation type="submission" date="2018-05" db="EMBL/GenBank/DDBJ databases">
        <authorList>
            <person name="Kondepudi K.K."/>
            <person name="Singh S."/>
            <person name="Chaudhry V."/>
            <person name="Mantri S."/>
            <person name="Bhadada S."/>
            <person name="Bishnoi M."/>
            <person name="Kaur J."/>
            <person name="Sharma S."/>
            <person name="Bhatia R."/>
        </authorList>
    </citation>
    <scope>NUCLEOTIDE SEQUENCE</scope>
    <source>
        <strain evidence="7">Bif11</strain>
    </source>
</reference>
<keyword evidence="3" id="KW-0238">DNA-binding</keyword>
<organism evidence="7 8">
    <name type="scientific">Bifidobacterium breve</name>
    <dbReference type="NCBI Taxonomy" id="1685"/>
    <lineage>
        <taxon>Bacteria</taxon>
        <taxon>Bacillati</taxon>
        <taxon>Actinomycetota</taxon>
        <taxon>Actinomycetes</taxon>
        <taxon>Bifidobacteriales</taxon>
        <taxon>Bifidobacteriaceae</taxon>
        <taxon>Bifidobacterium</taxon>
    </lineage>
</organism>
<evidence type="ECO:0000256" key="1">
    <source>
        <dbReference type="ARBA" id="ARBA00009277"/>
    </source>
</evidence>
<evidence type="ECO:0000256" key="4">
    <source>
        <dbReference type="ARBA" id="ARBA00023172"/>
    </source>
</evidence>
<dbReference type="Pfam" id="PF22483">
    <property type="entry name" value="Mu-transpos_C_2"/>
    <property type="match status" value="1"/>
</dbReference>
<proteinExistence type="inferred from homology"/>
<dbReference type="GO" id="GO:0006310">
    <property type="term" value="P:DNA recombination"/>
    <property type="evidence" value="ECO:0007669"/>
    <property type="project" value="UniProtKB-KW"/>
</dbReference>
<comment type="caution">
    <text evidence="7">The sequence shown here is derived from an EMBL/GenBank/DDBJ whole genome shotgun (WGS) entry which is preliminary data.</text>
</comment>
<dbReference type="RefSeq" id="WP_301004539.1">
    <property type="nucleotide sequence ID" value="NZ_QELD01000013.1"/>
</dbReference>
<dbReference type="InterPro" id="IPR036397">
    <property type="entry name" value="RNaseH_sf"/>
</dbReference>
<gene>
    <name evidence="7" type="ORF">DC496_07730</name>
</gene>
<dbReference type="InterPro" id="IPR001584">
    <property type="entry name" value="Integrase_cat-core"/>
</dbReference>
<sequence>MTVSTPVRQHIRILDAQGVSWRRMAREVGVSRQTAGKYAELEDCSPKPPEHAKAKSKPDPFKPVIDKWLESDRLMPRKQRHTAMRVWHRLRDEHGYEGSYQLVQRYVRQRKRDWRDPGDGFMELRWEPGIAQVDFGEGLVCIKGARVKVHCLVVAFPYSNMRWVVALPGENAECVCEGLETVFGHIGLAPRVLVFDNAAGAAHRVAWDKITIVDVFRRFVEHYRVEAGFCNPASGWEKGSVENAVGFLRRNLMVPMPDAESYRKLTSWMLSRCDEIAWNTHYRKDVPISDLFAGEKTRMLPLPRVPYDACRWVTRRAGREGNVEIDSDRYLAGPSWRGWTLEVGLRAFQVEIRAQDGRFVAKLPRAYGRAAQTVRNLASLLPALARKSRAWGESPIRGDFPEKLRLAIDAMDSKTRQRTFRLLAKASDAYGFDAAAKAGEHIVGQGHSIDEASLTAMAGRVSAGETPDDVPAPDLHAYDRFMRVFSQVGVSCFVTNFFRFSA</sequence>
<evidence type="ECO:0000256" key="2">
    <source>
        <dbReference type="ARBA" id="ARBA00022578"/>
    </source>
</evidence>
<dbReference type="InterPro" id="IPR017894">
    <property type="entry name" value="HTH_IS21_transposase_type"/>
</dbReference>